<protein>
    <submittedName>
        <fullName evidence="6">Extracellular solute-binding protein family 5</fullName>
    </submittedName>
</protein>
<dbReference type="GO" id="GO:0030313">
    <property type="term" value="C:cell envelope"/>
    <property type="evidence" value="ECO:0007669"/>
    <property type="project" value="UniProtKB-SubCell"/>
</dbReference>
<keyword evidence="4" id="KW-0732">Signal</keyword>
<dbReference type="GO" id="GO:0043190">
    <property type="term" value="C:ATP-binding cassette (ABC) transporter complex"/>
    <property type="evidence" value="ECO:0007669"/>
    <property type="project" value="InterPro"/>
</dbReference>
<reference evidence="6 7" key="1">
    <citation type="journal article" date="2010" name="Stand. Genomic Sci.">
        <title>Complete genome sequence of Thermaerobacter marianensis type strain (7p75a).</title>
        <authorList>
            <person name="Han C."/>
            <person name="Gu W."/>
            <person name="Zhang X."/>
            <person name="Lapidus A."/>
            <person name="Nolan M."/>
            <person name="Copeland A."/>
            <person name="Lucas S."/>
            <person name="Del Rio T.G."/>
            <person name="Tice H."/>
            <person name="Cheng J.F."/>
            <person name="Tapia R."/>
            <person name="Goodwin L."/>
            <person name="Pitluck S."/>
            <person name="Pagani I."/>
            <person name="Ivanova N."/>
            <person name="Mavromatis K."/>
            <person name="Mikhailova N."/>
            <person name="Pati A."/>
            <person name="Chen A."/>
            <person name="Palaniappan K."/>
            <person name="Land M."/>
            <person name="Hauser L."/>
            <person name="Chang Y.J."/>
            <person name="Jeffries C.D."/>
            <person name="Schneider S."/>
            <person name="Rohde M."/>
            <person name="Goker M."/>
            <person name="Pukall R."/>
            <person name="Woyke T."/>
            <person name="Bristow J."/>
            <person name="Eisen J.A."/>
            <person name="Markowitz V."/>
            <person name="Hugenholtz P."/>
            <person name="Kyrpides N.C."/>
            <person name="Klenk H.P."/>
            <person name="Detter J.C."/>
        </authorList>
    </citation>
    <scope>NUCLEOTIDE SEQUENCE [LARGE SCALE GENOMIC DNA]</scope>
    <source>
        <strain evidence="7">ATCC 700841 / DSM 12885 / JCM 10246 / 7p75a</strain>
    </source>
</reference>
<name>E6SJL8_THEM7</name>
<dbReference type="PIRSF" id="PIRSF002741">
    <property type="entry name" value="MppA"/>
    <property type="match status" value="1"/>
</dbReference>
<evidence type="ECO:0000313" key="6">
    <source>
        <dbReference type="EMBL" id="ADU51081.1"/>
    </source>
</evidence>
<dbReference type="Gene3D" id="3.10.105.10">
    <property type="entry name" value="Dipeptide-binding Protein, Domain 3"/>
    <property type="match status" value="1"/>
</dbReference>
<dbReference type="InterPro" id="IPR039424">
    <property type="entry name" value="SBP_5"/>
</dbReference>
<dbReference type="GO" id="GO:0042597">
    <property type="term" value="C:periplasmic space"/>
    <property type="evidence" value="ECO:0007669"/>
    <property type="project" value="UniProtKB-ARBA"/>
</dbReference>
<comment type="similarity">
    <text evidence="2">Belongs to the bacterial solute-binding protein 5 family.</text>
</comment>
<dbReference type="InterPro" id="IPR000914">
    <property type="entry name" value="SBP_5_dom"/>
</dbReference>
<sequence length="543" mass="58073">MAPGRWRLTLAMALVALFVLAWWGTRAPGSGRERPPGRPGGVWVEALPAMPASLDPARAEGEAEVRLAALLYDGLVRLGPDGRLYPALARRWEVRDGGTRYVFWLRPGVRFHNGRPLTAADVVFSLTRLVDPRRPSPRAWVLEGVEGAGEYRLGRAPAVRGVRALGSDRVEIRLVEPRPAFLYRLATPGGAVVDAETVRASAGGAFPAVGTGPFRLVARTEREVRLEAFPGYYRGRPYLDAVQLLAAGPRNQTLAAFAAGQLTAVRLLPHEVRDLAARGWTGPQWPMELPATAWIEINAARAPLTHPAARRALAYAVDRETLVAGLAPGGYRLAEGWIPPGLPGAAGEPLLPPYRVLEARSLLQTAGVRPGTALRWLQPGDPFWAAVAGRLDYLVGRLGIELEVATVGRVDFPPPGGGRAPYHLAPRATWAEYPDPEAVFLPWLNPPVPAPDTPGAPDPAGVPGDAAIRQALGRFLAAQGQTRGEAAAALERRLLEAGAGLPLYHPRVVWAVQPGVRGFVPSPFPQGADLWAVSLAAAARAGR</sequence>
<dbReference type="Proteomes" id="UP000008915">
    <property type="component" value="Chromosome"/>
</dbReference>
<keyword evidence="7" id="KW-1185">Reference proteome</keyword>
<evidence type="ECO:0000256" key="3">
    <source>
        <dbReference type="ARBA" id="ARBA00022448"/>
    </source>
</evidence>
<evidence type="ECO:0000256" key="1">
    <source>
        <dbReference type="ARBA" id="ARBA00004196"/>
    </source>
</evidence>
<dbReference type="PANTHER" id="PTHR30290:SF10">
    <property type="entry name" value="PERIPLASMIC OLIGOPEPTIDE-BINDING PROTEIN-RELATED"/>
    <property type="match status" value="1"/>
</dbReference>
<dbReference type="PANTHER" id="PTHR30290">
    <property type="entry name" value="PERIPLASMIC BINDING COMPONENT OF ABC TRANSPORTER"/>
    <property type="match status" value="1"/>
</dbReference>
<reference evidence="7" key="2">
    <citation type="journal article" date="2010" name="Stand. Genomic Sci.">
        <title>Complete genome sequence of Thermaerobacter marianensis type strain (7p75aT).</title>
        <authorList>
            <person name="Han C."/>
            <person name="Gu W."/>
            <person name="Zhang X."/>
            <person name="Lapidus A."/>
            <person name="Nolan M."/>
            <person name="Copeland A."/>
            <person name="Lucas S."/>
            <person name="Glavina Del Rio T."/>
            <person name="Tice H."/>
            <person name="Cheng J."/>
            <person name="Tapia R."/>
            <person name="Goodwin L."/>
            <person name="Pitluck S."/>
            <person name="Pagani I."/>
            <person name="Ivanova N."/>
            <person name="Mavromatis K."/>
            <person name="Mikhailova N."/>
            <person name="Pati A."/>
            <person name="Chen A."/>
            <person name="Palaniappan K."/>
            <person name="Land M."/>
            <person name="Hauser L."/>
            <person name="Chang Y."/>
            <person name="Jeffries C."/>
            <person name="Schneider S."/>
            <person name="Rohde M."/>
            <person name="Goker M."/>
            <person name="Pukall R."/>
            <person name="Woyke T."/>
            <person name="Bristow J."/>
            <person name="Eisen J."/>
            <person name="Markowitz V."/>
            <person name="Hugenholtz P."/>
            <person name="Kyrpides N."/>
            <person name="Klenk H."/>
            <person name="Detter J."/>
        </authorList>
    </citation>
    <scope>NUCLEOTIDE SEQUENCE [LARGE SCALE GENOMIC DNA]</scope>
    <source>
        <strain evidence="7">ATCC 700841 / DSM 12885 / JCM 10246 / 7p75a</strain>
    </source>
</reference>
<dbReference type="STRING" id="644966.Tmar_0968"/>
<dbReference type="RefSeq" id="WP_013495386.1">
    <property type="nucleotide sequence ID" value="NC_014831.1"/>
</dbReference>
<accession>E6SJL8</accession>
<dbReference type="GO" id="GO:1904680">
    <property type="term" value="F:peptide transmembrane transporter activity"/>
    <property type="evidence" value="ECO:0007669"/>
    <property type="project" value="TreeGrafter"/>
</dbReference>
<organism evidence="6 7">
    <name type="scientific">Thermaerobacter marianensis (strain ATCC 700841 / DSM 12885 / JCM 10246 / 7p75a)</name>
    <dbReference type="NCBI Taxonomy" id="644966"/>
    <lineage>
        <taxon>Bacteria</taxon>
        <taxon>Bacillati</taxon>
        <taxon>Bacillota</taxon>
        <taxon>Clostridia</taxon>
        <taxon>Eubacteriales</taxon>
        <taxon>Clostridiales Family XVII. Incertae Sedis</taxon>
        <taxon>Thermaerobacter</taxon>
    </lineage>
</organism>
<feature type="domain" description="Solute-binding protein family 5" evidence="5">
    <location>
        <begin position="84"/>
        <end position="445"/>
    </location>
</feature>
<evidence type="ECO:0000259" key="5">
    <source>
        <dbReference type="Pfam" id="PF00496"/>
    </source>
</evidence>
<dbReference type="Pfam" id="PF00496">
    <property type="entry name" value="SBP_bac_5"/>
    <property type="match status" value="1"/>
</dbReference>
<dbReference type="EMBL" id="CP002344">
    <property type="protein sequence ID" value="ADU51081.1"/>
    <property type="molecule type" value="Genomic_DNA"/>
</dbReference>
<dbReference type="SUPFAM" id="SSF53850">
    <property type="entry name" value="Periplasmic binding protein-like II"/>
    <property type="match status" value="1"/>
</dbReference>
<gene>
    <name evidence="6" type="ordered locus">Tmar_0968</name>
</gene>
<proteinExistence type="inferred from homology"/>
<evidence type="ECO:0000256" key="2">
    <source>
        <dbReference type="ARBA" id="ARBA00005695"/>
    </source>
</evidence>
<dbReference type="HOGENOM" id="CLU_017028_7_3_9"/>
<evidence type="ECO:0000256" key="4">
    <source>
        <dbReference type="ARBA" id="ARBA00022729"/>
    </source>
</evidence>
<dbReference type="eggNOG" id="COG4166">
    <property type="taxonomic scope" value="Bacteria"/>
</dbReference>
<dbReference type="AlphaFoldDB" id="E6SJL8"/>
<comment type="subcellular location">
    <subcellularLocation>
        <location evidence="1">Cell envelope</location>
    </subcellularLocation>
</comment>
<dbReference type="CDD" id="cd00995">
    <property type="entry name" value="PBP2_NikA_DppA_OppA_like"/>
    <property type="match status" value="1"/>
</dbReference>
<dbReference type="Gene3D" id="3.90.76.10">
    <property type="entry name" value="Dipeptide-binding Protein, Domain 1"/>
    <property type="match status" value="1"/>
</dbReference>
<evidence type="ECO:0000313" key="7">
    <source>
        <dbReference type="Proteomes" id="UP000008915"/>
    </source>
</evidence>
<dbReference type="KEGG" id="tmr:Tmar_0968"/>
<keyword evidence="3" id="KW-0813">Transport</keyword>
<dbReference type="Gene3D" id="3.40.190.10">
    <property type="entry name" value="Periplasmic binding protein-like II"/>
    <property type="match status" value="1"/>
</dbReference>
<dbReference type="InterPro" id="IPR030678">
    <property type="entry name" value="Peptide/Ni-bd"/>
</dbReference>
<dbReference type="GO" id="GO:0015833">
    <property type="term" value="P:peptide transport"/>
    <property type="evidence" value="ECO:0007669"/>
    <property type="project" value="TreeGrafter"/>
</dbReference>
<dbReference type="OrthoDB" id="137511at2"/>